<dbReference type="EMBL" id="BQXU01000029">
    <property type="protein sequence ID" value="GKT49421.1"/>
    <property type="molecule type" value="Genomic_DNA"/>
</dbReference>
<evidence type="ECO:0000313" key="2">
    <source>
        <dbReference type="EMBL" id="GKT49421.1"/>
    </source>
</evidence>
<name>A0AA37PC10_9PEZI</name>
<feature type="region of interest" description="Disordered" evidence="1">
    <location>
        <begin position="53"/>
        <end position="108"/>
    </location>
</feature>
<accession>A0AA37PC10</accession>
<dbReference type="AlphaFoldDB" id="A0AA37PC10"/>
<reference evidence="2 3" key="1">
    <citation type="submission" date="2022-03" db="EMBL/GenBank/DDBJ databases">
        <title>Genome data of Colletotrichum spp.</title>
        <authorList>
            <person name="Utami Y.D."/>
            <person name="Hiruma K."/>
        </authorList>
    </citation>
    <scope>NUCLEOTIDE SEQUENCE [LARGE SCALE GENOMIC DNA]</scope>
    <source>
        <strain evidence="2 3">MAFF 239500</strain>
    </source>
</reference>
<feature type="compositionally biased region" description="Basic and acidic residues" evidence="1">
    <location>
        <begin position="152"/>
        <end position="161"/>
    </location>
</feature>
<feature type="region of interest" description="Disordered" evidence="1">
    <location>
        <begin position="126"/>
        <end position="175"/>
    </location>
</feature>
<organism evidence="2 3">
    <name type="scientific">Colletotrichum spaethianum</name>
    <dbReference type="NCBI Taxonomy" id="700344"/>
    <lineage>
        <taxon>Eukaryota</taxon>
        <taxon>Fungi</taxon>
        <taxon>Dikarya</taxon>
        <taxon>Ascomycota</taxon>
        <taxon>Pezizomycotina</taxon>
        <taxon>Sordariomycetes</taxon>
        <taxon>Hypocreomycetidae</taxon>
        <taxon>Glomerellales</taxon>
        <taxon>Glomerellaceae</taxon>
        <taxon>Colletotrichum</taxon>
        <taxon>Colletotrichum spaethianum species complex</taxon>
    </lineage>
</organism>
<protein>
    <submittedName>
        <fullName evidence="2">Uncharacterized protein</fullName>
    </submittedName>
</protein>
<dbReference type="RefSeq" id="XP_049131771.1">
    <property type="nucleotide sequence ID" value="XM_049275814.1"/>
</dbReference>
<dbReference type="Proteomes" id="UP001055115">
    <property type="component" value="Unassembled WGS sequence"/>
</dbReference>
<evidence type="ECO:0000256" key="1">
    <source>
        <dbReference type="SAM" id="MobiDB-lite"/>
    </source>
</evidence>
<comment type="caution">
    <text evidence="2">The sequence shown here is derived from an EMBL/GenBank/DDBJ whole genome shotgun (WGS) entry which is preliminary data.</text>
</comment>
<evidence type="ECO:0000313" key="3">
    <source>
        <dbReference type="Proteomes" id="UP001055115"/>
    </source>
</evidence>
<proteinExistence type="predicted"/>
<keyword evidence="3" id="KW-1185">Reference proteome</keyword>
<gene>
    <name evidence="2" type="ORF">ColSpa_09602</name>
</gene>
<sequence length="198" mass="21190">MEGNGRGVALHMTRRCFAIDGIPSGRSYPPAPTHSNQNLLQWWHFSHGDLAPPCAGSNTRNPPSRPSPRRPAPCKRGWLASDGAAGPPIVSTEPPKSAKVAPARPATARKTEFDLCWRPGRVRQRCANSSEPRSAPDHRWTKTAAAEGSRGLSRDGLDGRPPRSAPSDTNEVAGGMRCGACLGRARALALMDTPELSM</sequence>
<dbReference type="GeneID" id="73330404"/>